<dbReference type="EMBL" id="JBFNXQ010000030">
    <property type="protein sequence ID" value="MEX5718944.1"/>
    <property type="molecule type" value="Genomic_DNA"/>
</dbReference>
<dbReference type="Gene3D" id="1.10.1660.10">
    <property type="match status" value="1"/>
</dbReference>
<evidence type="ECO:0000256" key="1">
    <source>
        <dbReference type="ARBA" id="ARBA00023125"/>
    </source>
</evidence>
<dbReference type="Proteomes" id="UP001560045">
    <property type="component" value="Unassembled WGS sequence"/>
</dbReference>
<dbReference type="Gene3D" id="3.40.50.280">
    <property type="entry name" value="Cobalamin-binding domain"/>
    <property type="match status" value="1"/>
</dbReference>
<dbReference type="PROSITE" id="PS50937">
    <property type="entry name" value="HTH_MERR_2"/>
    <property type="match status" value="1"/>
</dbReference>
<protein>
    <submittedName>
        <fullName evidence="4">MerR family transcriptional regulator</fullName>
    </submittedName>
</protein>
<feature type="domain" description="HTH merR-type" evidence="2">
    <location>
        <begin position="3"/>
        <end position="72"/>
    </location>
</feature>
<gene>
    <name evidence="4" type="ORF">ABQ292_11300</name>
</gene>
<dbReference type="InterPro" id="IPR000551">
    <property type="entry name" value="MerR-type_HTH_dom"/>
</dbReference>
<dbReference type="RefSeq" id="WP_369206290.1">
    <property type="nucleotide sequence ID" value="NZ_JBFNXQ010000030.1"/>
</dbReference>
<sequence>MELLSVGEVAARLGVSPSALRMWGSRYGLVASARSAGGHRRYTAEDVALLQAVHEAVLAGTDPAAAAAAVRGIEDTGERPVIPRRRAGAGGTGLAVPGAGRGARGLARAAARLDEMRAEDAVLAALRAEGTLAAWDDVVRPVLIAAGAHWAATGSGIEIEHLLTQAVTTALIRHTATLPEPPSERPVLLAGGPQEEHVLPLHAARAALAEGGVPSRLLGPRTPMPALATAARRTRAAAVLVWLSRADPEAVEGLPALLAAHRRVRVLVGGPGWDGVEAGPVTAPRDLPDAVAVLRRVWREGQPSG</sequence>
<dbReference type="PANTHER" id="PTHR30204">
    <property type="entry name" value="REDOX-CYCLING DRUG-SENSING TRANSCRIPTIONAL ACTIVATOR SOXR"/>
    <property type="match status" value="1"/>
</dbReference>
<dbReference type="InterPro" id="IPR047057">
    <property type="entry name" value="MerR_fam"/>
</dbReference>
<dbReference type="Pfam" id="PF13411">
    <property type="entry name" value="MerR_1"/>
    <property type="match status" value="1"/>
</dbReference>
<dbReference type="InterPro" id="IPR003759">
    <property type="entry name" value="Cbl-bd_cap"/>
</dbReference>
<dbReference type="PROSITE" id="PS51332">
    <property type="entry name" value="B12_BINDING"/>
    <property type="match status" value="1"/>
</dbReference>
<dbReference type="SUPFAM" id="SSF52242">
    <property type="entry name" value="Cobalamin (vitamin B12)-binding domain"/>
    <property type="match status" value="1"/>
</dbReference>
<keyword evidence="1" id="KW-0238">DNA-binding</keyword>
<dbReference type="InterPro" id="IPR036594">
    <property type="entry name" value="Meth_synthase_dom"/>
</dbReference>
<keyword evidence="5" id="KW-1185">Reference proteome</keyword>
<comment type="caution">
    <text evidence="4">The sequence shown here is derived from an EMBL/GenBank/DDBJ whole genome shotgun (WGS) entry which is preliminary data.</text>
</comment>
<accession>A0ABV3XEE2</accession>
<reference evidence="4 5" key="1">
    <citation type="submission" date="2024-06" db="EMBL/GenBank/DDBJ databases">
        <title>Draft genome sequence of Geodermatophilus badlandi, a novel member of the Geodermatophilaceae isolated from badland sedimentary rocks in the Red desert, Wyoming, USA.</title>
        <authorList>
            <person name="Ben Tekaya S."/>
            <person name="Nouioui I."/>
            <person name="Flores G.M."/>
            <person name="Shaal M.N."/>
            <person name="Bredoire F."/>
            <person name="Basile F."/>
            <person name="Van Diepen L."/>
            <person name="Ward N.L."/>
        </authorList>
    </citation>
    <scope>NUCLEOTIDE SEQUENCE [LARGE SCALE GENOMIC DNA]</scope>
    <source>
        <strain evidence="4 5">WL48A</strain>
    </source>
</reference>
<dbReference type="Pfam" id="PF02607">
    <property type="entry name" value="B12-binding_2"/>
    <property type="match status" value="1"/>
</dbReference>
<dbReference type="Gene3D" id="1.10.1240.10">
    <property type="entry name" value="Methionine synthase domain"/>
    <property type="match status" value="1"/>
</dbReference>
<evidence type="ECO:0000259" key="2">
    <source>
        <dbReference type="PROSITE" id="PS50937"/>
    </source>
</evidence>
<dbReference type="PANTHER" id="PTHR30204:SF97">
    <property type="entry name" value="MERR FAMILY REGULATORY PROTEIN"/>
    <property type="match status" value="1"/>
</dbReference>
<dbReference type="InterPro" id="IPR009061">
    <property type="entry name" value="DNA-bd_dom_put_sf"/>
</dbReference>
<organism evidence="4 5">
    <name type="scientific">Geodermatophilus maliterrae</name>
    <dbReference type="NCBI Taxonomy" id="3162531"/>
    <lineage>
        <taxon>Bacteria</taxon>
        <taxon>Bacillati</taxon>
        <taxon>Actinomycetota</taxon>
        <taxon>Actinomycetes</taxon>
        <taxon>Geodermatophilales</taxon>
        <taxon>Geodermatophilaceae</taxon>
        <taxon>Geodermatophilus</taxon>
    </lineage>
</organism>
<evidence type="ECO:0000313" key="4">
    <source>
        <dbReference type="EMBL" id="MEX5718944.1"/>
    </source>
</evidence>
<dbReference type="InterPro" id="IPR036724">
    <property type="entry name" value="Cobalamin-bd_sf"/>
</dbReference>
<name>A0ABV3XEE2_9ACTN</name>
<dbReference type="SMART" id="SM00422">
    <property type="entry name" value="HTH_MERR"/>
    <property type="match status" value="1"/>
</dbReference>
<dbReference type="InterPro" id="IPR006158">
    <property type="entry name" value="Cobalamin-bd"/>
</dbReference>
<dbReference type="SUPFAM" id="SSF46955">
    <property type="entry name" value="Putative DNA-binding domain"/>
    <property type="match status" value="1"/>
</dbReference>
<feature type="domain" description="B12-binding" evidence="3">
    <location>
        <begin position="184"/>
        <end position="305"/>
    </location>
</feature>
<proteinExistence type="predicted"/>
<evidence type="ECO:0000259" key="3">
    <source>
        <dbReference type="PROSITE" id="PS51332"/>
    </source>
</evidence>
<evidence type="ECO:0000313" key="5">
    <source>
        <dbReference type="Proteomes" id="UP001560045"/>
    </source>
</evidence>